<feature type="transmembrane region" description="Helical" evidence="1">
    <location>
        <begin position="150"/>
        <end position="168"/>
    </location>
</feature>
<feature type="transmembrane region" description="Helical" evidence="1">
    <location>
        <begin position="210"/>
        <end position="230"/>
    </location>
</feature>
<feature type="transmembrane region" description="Helical" evidence="1">
    <location>
        <begin position="45"/>
        <end position="67"/>
    </location>
</feature>
<feature type="domain" description="CAAX prenyl protease 2/Lysostaphin resistance protein A-like" evidence="2">
    <location>
        <begin position="136"/>
        <end position="246"/>
    </location>
</feature>
<gene>
    <name evidence="3" type="ORF">HNP48_007065</name>
</gene>
<feature type="transmembrane region" description="Helical" evidence="1">
    <location>
        <begin position="99"/>
        <end position="121"/>
    </location>
</feature>
<keyword evidence="3" id="KW-0378">Hydrolase</keyword>
<dbReference type="InterPro" id="IPR003675">
    <property type="entry name" value="Rce1/LyrA-like_dom"/>
</dbReference>
<keyword evidence="1" id="KW-1133">Transmembrane helix</keyword>
<keyword evidence="1" id="KW-0812">Transmembrane</keyword>
<organism evidence="3 4">
    <name type="scientific">Acidovorax soli</name>
    <dbReference type="NCBI Taxonomy" id="592050"/>
    <lineage>
        <taxon>Bacteria</taxon>
        <taxon>Pseudomonadati</taxon>
        <taxon>Pseudomonadota</taxon>
        <taxon>Betaproteobacteria</taxon>
        <taxon>Burkholderiales</taxon>
        <taxon>Comamonadaceae</taxon>
        <taxon>Acidovorax</taxon>
    </lineage>
</organism>
<dbReference type="RefSeq" id="WP_184866284.1">
    <property type="nucleotide sequence ID" value="NZ_JACHLK010000037.1"/>
</dbReference>
<dbReference type="AlphaFoldDB" id="A0A7X0PLX6"/>
<dbReference type="GO" id="GO:0004175">
    <property type="term" value="F:endopeptidase activity"/>
    <property type="evidence" value="ECO:0007669"/>
    <property type="project" value="UniProtKB-ARBA"/>
</dbReference>
<evidence type="ECO:0000313" key="3">
    <source>
        <dbReference type="EMBL" id="MBB6564338.1"/>
    </source>
</evidence>
<feature type="transmembrane region" description="Helical" evidence="1">
    <location>
        <begin position="12"/>
        <end position="33"/>
    </location>
</feature>
<dbReference type="Proteomes" id="UP000575083">
    <property type="component" value="Unassembled WGS sequence"/>
</dbReference>
<dbReference type="GO" id="GO:0006508">
    <property type="term" value="P:proteolysis"/>
    <property type="evidence" value="ECO:0007669"/>
    <property type="project" value="UniProtKB-KW"/>
</dbReference>
<reference evidence="3 4" key="1">
    <citation type="submission" date="2020-08" db="EMBL/GenBank/DDBJ databases">
        <title>Functional genomics of gut bacteria from endangered species of beetles.</title>
        <authorList>
            <person name="Carlos-Shanley C."/>
        </authorList>
    </citation>
    <scope>NUCLEOTIDE SEQUENCE [LARGE SCALE GENOMIC DNA]</scope>
    <source>
        <strain evidence="3 4">S00198</strain>
    </source>
</reference>
<proteinExistence type="predicted"/>
<sequence>MHLRQHIAAKWTLWQAIFRAGMPGVFALAWLGLPALVPEGTAAPMPAWALRLATVLQSALLLALAAWGGARLAPRVGLQAPVAAALVAGQPLWPAARPLLLPGLAGGVAGAVLLAGAAQWAPEALLRALPARPELPLLVRVLYGGVTEEILLRWGVMSALAWAGWRVLQRGRGALHAGTAWLAIALSALLFAAGHLPAAHVLFGGLTASVVAYVVAGNAAFGLLAGWLYWRRGLEAAVLAHMLAHVFAHGAAALAA</sequence>
<protein>
    <submittedName>
        <fullName evidence="3">Membrane protease YdiL (CAAX protease family)</fullName>
    </submittedName>
</protein>
<keyword evidence="1" id="KW-0472">Membrane</keyword>
<dbReference type="GO" id="GO:0080120">
    <property type="term" value="P:CAAX-box protein maturation"/>
    <property type="evidence" value="ECO:0007669"/>
    <property type="project" value="UniProtKB-ARBA"/>
</dbReference>
<accession>A0A7X0PLX6</accession>
<comment type="caution">
    <text evidence="3">The sequence shown here is derived from an EMBL/GenBank/DDBJ whole genome shotgun (WGS) entry which is preliminary data.</text>
</comment>
<evidence type="ECO:0000313" key="4">
    <source>
        <dbReference type="Proteomes" id="UP000575083"/>
    </source>
</evidence>
<keyword evidence="4" id="KW-1185">Reference proteome</keyword>
<feature type="transmembrane region" description="Helical" evidence="1">
    <location>
        <begin position="180"/>
        <end position="198"/>
    </location>
</feature>
<dbReference type="Pfam" id="PF02517">
    <property type="entry name" value="Rce1-like"/>
    <property type="match status" value="1"/>
</dbReference>
<evidence type="ECO:0000256" key="1">
    <source>
        <dbReference type="SAM" id="Phobius"/>
    </source>
</evidence>
<dbReference type="EMBL" id="JACHLK010000037">
    <property type="protein sequence ID" value="MBB6564338.1"/>
    <property type="molecule type" value="Genomic_DNA"/>
</dbReference>
<evidence type="ECO:0000259" key="2">
    <source>
        <dbReference type="Pfam" id="PF02517"/>
    </source>
</evidence>
<name>A0A7X0PLX6_9BURK</name>
<keyword evidence="3" id="KW-0645">Protease</keyword>